<evidence type="ECO:0000313" key="2">
    <source>
        <dbReference type="EMBL" id="KAL2612243.1"/>
    </source>
</evidence>
<proteinExistence type="predicted"/>
<dbReference type="Proteomes" id="UP001605036">
    <property type="component" value="Unassembled WGS sequence"/>
</dbReference>
<gene>
    <name evidence="2" type="ORF">R1flu_023935</name>
</gene>
<feature type="region of interest" description="Disordered" evidence="1">
    <location>
        <begin position="76"/>
        <end position="109"/>
    </location>
</feature>
<sequence>MDANALPGREPRCGIALARIRRVDYTVANSAPLCQYPPVASSDELLISFTGTNDQAERDDRIDNCLRLTPPNETTRICDFPPDRNRISTHADLTSRPQEQISTTRGSLPLPIDFGPRISSCHVSSTTHCPPREEAQTSFK</sequence>
<dbReference type="AlphaFoldDB" id="A0ABD1XUA5"/>
<organism evidence="2 3">
    <name type="scientific">Riccia fluitans</name>
    <dbReference type="NCBI Taxonomy" id="41844"/>
    <lineage>
        <taxon>Eukaryota</taxon>
        <taxon>Viridiplantae</taxon>
        <taxon>Streptophyta</taxon>
        <taxon>Embryophyta</taxon>
        <taxon>Marchantiophyta</taxon>
        <taxon>Marchantiopsida</taxon>
        <taxon>Marchantiidae</taxon>
        <taxon>Marchantiales</taxon>
        <taxon>Ricciaceae</taxon>
        <taxon>Riccia</taxon>
    </lineage>
</organism>
<reference evidence="2 3" key="1">
    <citation type="submission" date="2024-09" db="EMBL/GenBank/DDBJ databases">
        <title>Chromosome-scale assembly of Riccia fluitans.</title>
        <authorList>
            <person name="Paukszto L."/>
            <person name="Sawicki J."/>
            <person name="Karawczyk K."/>
            <person name="Piernik-Szablinska J."/>
            <person name="Szczecinska M."/>
            <person name="Mazdziarz M."/>
        </authorList>
    </citation>
    <scope>NUCLEOTIDE SEQUENCE [LARGE SCALE GENOMIC DNA]</scope>
    <source>
        <strain evidence="2">Rf_01</strain>
        <tissue evidence="2">Aerial parts of the thallus</tissue>
    </source>
</reference>
<protein>
    <submittedName>
        <fullName evidence="2">Uncharacterized protein</fullName>
    </submittedName>
</protein>
<feature type="compositionally biased region" description="Polar residues" evidence="1">
    <location>
        <begin position="91"/>
        <end position="106"/>
    </location>
</feature>
<dbReference type="EMBL" id="JBHFFA010000007">
    <property type="protein sequence ID" value="KAL2612243.1"/>
    <property type="molecule type" value="Genomic_DNA"/>
</dbReference>
<evidence type="ECO:0000256" key="1">
    <source>
        <dbReference type="SAM" id="MobiDB-lite"/>
    </source>
</evidence>
<accession>A0ABD1XUA5</accession>
<evidence type="ECO:0000313" key="3">
    <source>
        <dbReference type="Proteomes" id="UP001605036"/>
    </source>
</evidence>
<name>A0ABD1XUA5_9MARC</name>
<keyword evidence="3" id="KW-1185">Reference proteome</keyword>
<comment type="caution">
    <text evidence="2">The sequence shown here is derived from an EMBL/GenBank/DDBJ whole genome shotgun (WGS) entry which is preliminary data.</text>
</comment>